<dbReference type="AlphaFoldDB" id="A0A428QIR0"/>
<keyword evidence="2" id="KW-0813">Transport</keyword>
<feature type="compositionally biased region" description="Low complexity" evidence="8">
    <location>
        <begin position="159"/>
        <end position="172"/>
    </location>
</feature>
<keyword evidence="5" id="KW-0811">Translocation</keyword>
<keyword evidence="3" id="KW-0509">mRNA transport</keyword>
<comment type="subcellular location">
    <subcellularLocation>
        <location evidence="1">Nucleus</location>
        <location evidence="1">Nuclear pore complex</location>
    </subcellularLocation>
</comment>
<keyword evidence="6" id="KW-0906">Nuclear pore complex</keyword>
<evidence type="ECO:0000313" key="10">
    <source>
        <dbReference type="Proteomes" id="UP000288168"/>
    </source>
</evidence>
<gene>
    <name evidence="9" type="ORF">CEP54_004378</name>
</gene>
<dbReference type="EMBL" id="NKCI01000030">
    <property type="protein sequence ID" value="RSL65192.1"/>
    <property type="molecule type" value="Genomic_DNA"/>
</dbReference>
<evidence type="ECO:0000256" key="1">
    <source>
        <dbReference type="ARBA" id="ARBA00004567"/>
    </source>
</evidence>
<proteinExistence type="predicted"/>
<dbReference type="OrthoDB" id="2538017at2759"/>
<dbReference type="Proteomes" id="UP000288168">
    <property type="component" value="Unassembled WGS sequence"/>
</dbReference>
<dbReference type="PANTHER" id="PTHR13437">
    <property type="entry name" value="NUCLEOPORIN P58/P45 NUCLEOPORIN-LIKE PROTEIN 1"/>
    <property type="match status" value="1"/>
</dbReference>
<feature type="compositionally biased region" description="Low complexity" evidence="8">
    <location>
        <begin position="211"/>
        <end position="226"/>
    </location>
</feature>
<keyword evidence="10" id="KW-1185">Reference proteome</keyword>
<evidence type="ECO:0008006" key="11">
    <source>
        <dbReference type="Google" id="ProtNLM"/>
    </source>
</evidence>
<name>A0A428QIR0_9HYPO</name>
<reference evidence="9 10" key="1">
    <citation type="submission" date="2017-06" db="EMBL/GenBank/DDBJ databases">
        <title>Comparative genomic analysis of Ambrosia Fusariam Clade fungi.</title>
        <authorList>
            <person name="Stajich J.E."/>
            <person name="Carrillo J."/>
            <person name="Kijimoto T."/>
            <person name="Eskalen A."/>
            <person name="O'Donnell K."/>
            <person name="Kasson M."/>
        </authorList>
    </citation>
    <scope>NUCLEOTIDE SEQUENCE [LARGE SCALE GENOMIC DNA]</scope>
    <source>
        <strain evidence="9 10">NRRL62584</strain>
    </source>
</reference>
<protein>
    <recommendedName>
        <fullName evidence="11">Nucleoporin NUP49/NSP49</fullName>
    </recommendedName>
</protein>
<dbReference type="GO" id="GO:0015031">
    <property type="term" value="P:protein transport"/>
    <property type="evidence" value="ECO:0007669"/>
    <property type="project" value="UniProtKB-KW"/>
</dbReference>
<feature type="compositionally biased region" description="Low complexity" evidence="8">
    <location>
        <begin position="184"/>
        <end position="196"/>
    </location>
</feature>
<evidence type="ECO:0000256" key="6">
    <source>
        <dbReference type="ARBA" id="ARBA00023132"/>
    </source>
</evidence>
<sequence>MSLTRSASGPAGGLTINTGAANAFGATASKPSAAGTLFGSATNTPNTTTTAPTGATNTMSTAGSLFGGGAQKTGTGLFGGAASTAGSTGAGLFGNTQAAPATPATGGLFGTAPAATNTTTTGGLFGNTAAKPATTGTGLFGNTAGTTQQAPAGGLLSATTTATSLGTPTPTGQKPAGGGLFGNTATAQAAPATGTTSLFGQKPAGGGLFGSTAPAQQTTAPQTTSTFGQPAAQVSAVQINYDNIRHRTRFDDLAKPVQDEIAMVDKGIQRVIKMRDEIGEFMPQHEKDIEQLGRDVSFVESKFRIVDAALNNDVNTVKNLHDQTRKNAADARLCFRGADNLKLPAHYHQTGLFASQAPTANSSGGDAASTHADAQDLITYFNRICDDIEKSKARLDEYRGSIERDMPGVENGLYEQIRSLRDRSTTSIVVQDKLNEVLLALRDTGNAIIYQAGQIADTRERLSRLQAGIVDSGVYSLSMNA</sequence>
<feature type="region of interest" description="Disordered" evidence="8">
    <location>
        <begin position="159"/>
        <end position="229"/>
    </location>
</feature>
<accession>A0A428QIR0</accession>
<dbReference type="STRING" id="1325734.A0A428QIR0"/>
<keyword evidence="4" id="KW-0653">Protein transport</keyword>
<dbReference type="InterPro" id="IPR024882">
    <property type="entry name" value="NUP58/p45/49"/>
</dbReference>
<dbReference type="PANTHER" id="PTHR13437:SF2">
    <property type="entry name" value="NUCLEOPORIN P58_P45"/>
    <property type="match status" value="1"/>
</dbReference>
<dbReference type="GO" id="GO:0017056">
    <property type="term" value="F:structural constituent of nuclear pore"/>
    <property type="evidence" value="ECO:0007669"/>
    <property type="project" value="InterPro"/>
</dbReference>
<evidence type="ECO:0000256" key="2">
    <source>
        <dbReference type="ARBA" id="ARBA00022448"/>
    </source>
</evidence>
<evidence type="ECO:0000313" key="9">
    <source>
        <dbReference type="EMBL" id="RSL65192.1"/>
    </source>
</evidence>
<organism evidence="9 10">
    <name type="scientific">Fusarium duplospermum</name>
    <dbReference type="NCBI Taxonomy" id="1325734"/>
    <lineage>
        <taxon>Eukaryota</taxon>
        <taxon>Fungi</taxon>
        <taxon>Dikarya</taxon>
        <taxon>Ascomycota</taxon>
        <taxon>Pezizomycotina</taxon>
        <taxon>Sordariomycetes</taxon>
        <taxon>Hypocreomycetidae</taxon>
        <taxon>Hypocreales</taxon>
        <taxon>Nectriaceae</taxon>
        <taxon>Fusarium</taxon>
        <taxon>Fusarium solani species complex</taxon>
    </lineage>
</organism>
<dbReference type="GO" id="GO:0005643">
    <property type="term" value="C:nuclear pore"/>
    <property type="evidence" value="ECO:0007669"/>
    <property type="project" value="UniProtKB-SubCell"/>
</dbReference>
<dbReference type="GO" id="GO:0051028">
    <property type="term" value="P:mRNA transport"/>
    <property type="evidence" value="ECO:0007669"/>
    <property type="project" value="UniProtKB-KW"/>
</dbReference>
<comment type="caution">
    <text evidence="9">The sequence shown here is derived from an EMBL/GenBank/DDBJ whole genome shotgun (WGS) entry which is preliminary data.</text>
</comment>
<dbReference type="Pfam" id="PF13634">
    <property type="entry name" value="Nucleoporin_FG"/>
    <property type="match status" value="2"/>
</dbReference>
<dbReference type="GO" id="GO:0008139">
    <property type="term" value="F:nuclear localization sequence binding"/>
    <property type="evidence" value="ECO:0007669"/>
    <property type="project" value="InterPro"/>
</dbReference>
<dbReference type="InterPro" id="IPR025574">
    <property type="entry name" value="Nucleoporin_FG_rpt"/>
</dbReference>
<dbReference type="Pfam" id="PF21121">
    <property type="entry name" value="Nup49_C"/>
    <property type="match status" value="1"/>
</dbReference>
<evidence type="ECO:0000256" key="3">
    <source>
        <dbReference type="ARBA" id="ARBA00022816"/>
    </source>
</evidence>
<evidence type="ECO:0000256" key="8">
    <source>
        <dbReference type="SAM" id="MobiDB-lite"/>
    </source>
</evidence>
<evidence type="ECO:0000256" key="4">
    <source>
        <dbReference type="ARBA" id="ARBA00022927"/>
    </source>
</evidence>
<evidence type="ECO:0000256" key="7">
    <source>
        <dbReference type="ARBA" id="ARBA00023242"/>
    </source>
</evidence>
<evidence type="ECO:0000256" key="5">
    <source>
        <dbReference type="ARBA" id="ARBA00023010"/>
    </source>
</evidence>
<keyword evidence="7" id="KW-0539">Nucleus</keyword>